<gene>
    <name evidence="1" type="ORF">LH440_14310</name>
</gene>
<dbReference type="EMBL" id="JAJAXM010000035">
    <property type="protein sequence ID" value="MCG9027056.1"/>
    <property type="molecule type" value="Genomic_DNA"/>
</dbReference>
<name>A0ABD4SUX9_9NEIS</name>
<evidence type="ECO:0000313" key="2">
    <source>
        <dbReference type="Proteomes" id="UP001200247"/>
    </source>
</evidence>
<accession>A0ABD4SUX9</accession>
<dbReference type="AlphaFoldDB" id="A0ABD4SUX9"/>
<dbReference type="RefSeq" id="WP_239877190.1">
    <property type="nucleotide sequence ID" value="NZ_JAJAWL010000028.1"/>
</dbReference>
<proteinExistence type="predicted"/>
<evidence type="ECO:0000313" key="1">
    <source>
        <dbReference type="EMBL" id="MCG9027056.1"/>
    </source>
</evidence>
<comment type="caution">
    <text evidence="1">The sequence shown here is derived from an EMBL/GenBank/DDBJ whole genome shotgun (WGS) entry which is preliminary data.</text>
</comment>
<reference evidence="1 2" key="1">
    <citation type="submission" date="2021-10" db="EMBL/GenBank/DDBJ databases">
        <title>Whole-genome sequencing analysis of Laribacter hongkongensis: virulence gene profiles, carbohydrate-active enzyme prediction, and antimicrobial resistance characterization.</title>
        <authorList>
            <person name="Yuan P."/>
            <person name="Zhan Y."/>
            <person name="Chen D."/>
        </authorList>
    </citation>
    <scope>NUCLEOTIDE SEQUENCE [LARGE SCALE GENOMIC DNA]</scope>
    <source>
        <strain evidence="1 2">W67</strain>
    </source>
</reference>
<protein>
    <submittedName>
        <fullName evidence="1">Uncharacterized protein</fullName>
    </submittedName>
</protein>
<organism evidence="1 2">
    <name type="scientific">Laribacter hongkongensis</name>
    <dbReference type="NCBI Taxonomy" id="168471"/>
    <lineage>
        <taxon>Bacteria</taxon>
        <taxon>Pseudomonadati</taxon>
        <taxon>Pseudomonadota</taxon>
        <taxon>Betaproteobacteria</taxon>
        <taxon>Neisseriales</taxon>
        <taxon>Aquaspirillaceae</taxon>
        <taxon>Laribacter</taxon>
    </lineage>
</organism>
<dbReference type="Proteomes" id="UP001200247">
    <property type="component" value="Unassembled WGS sequence"/>
</dbReference>
<sequence length="142" mass="16114">MGAPELNSTQRGLLEARMAIAAAARKHRDEQQARTLTRPGQSFYRYLDGVEPDMRDYEMAGQVLAMCEEVYALLGKMQASISHTRLPVSLVVPADLLAFEADKCVQVIRHKQARMAFHERWRQPPSVRMLARRKPKPQQVAA</sequence>